<feature type="domain" description="RNase H type-1" evidence="1">
    <location>
        <begin position="92"/>
        <end position="170"/>
    </location>
</feature>
<name>A0AA88QNV1_9ASTE</name>
<comment type="caution">
    <text evidence="2">The sequence shown here is derived from an EMBL/GenBank/DDBJ whole genome shotgun (WGS) entry which is preliminary data.</text>
</comment>
<evidence type="ECO:0000259" key="1">
    <source>
        <dbReference type="Pfam" id="PF13456"/>
    </source>
</evidence>
<evidence type="ECO:0000313" key="2">
    <source>
        <dbReference type="EMBL" id="KAK2966275.1"/>
    </source>
</evidence>
<keyword evidence="3" id="KW-1185">Reference proteome</keyword>
<dbReference type="EMBL" id="JAVXUO010003138">
    <property type="protein sequence ID" value="KAK2966275.1"/>
    <property type="molecule type" value="Genomic_DNA"/>
</dbReference>
<dbReference type="InterPro" id="IPR002156">
    <property type="entry name" value="RNaseH_domain"/>
</dbReference>
<evidence type="ECO:0000313" key="3">
    <source>
        <dbReference type="Proteomes" id="UP001187471"/>
    </source>
</evidence>
<organism evidence="2 3">
    <name type="scientific">Escallonia rubra</name>
    <dbReference type="NCBI Taxonomy" id="112253"/>
    <lineage>
        <taxon>Eukaryota</taxon>
        <taxon>Viridiplantae</taxon>
        <taxon>Streptophyta</taxon>
        <taxon>Embryophyta</taxon>
        <taxon>Tracheophyta</taxon>
        <taxon>Spermatophyta</taxon>
        <taxon>Magnoliopsida</taxon>
        <taxon>eudicotyledons</taxon>
        <taxon>Gunneridae</taxon>
        <taxon>Pentapetalae</taxon>
        <taxon>asterids</taxon>
        <taxon>campanulids</taxon>
        <taxon>Escalloniales</taxon>
        <taxon>Escalloniaceae</taxon>
        <taxon>Escallonia</taxon>
    </lineage>
</organism>
<reference evidence="2" key="1">
    <citation type="submission" date="2022-12" db="EMBL/GenBank/DDBJ databases">
        <title>Draft genome assemblies for two species of Escallonia (Escalloniales).</title>
        <authorList>
            <person name="Chanderbali A."/>
            <person name="Dervinis C."/>
            <person name="Anghel I."/>
            <person name="Soltis D."/>
            <person name="Soltis P."/>
            <person name="Zapata F."/>
        </authorList>
    </citation>
    <scope>NUCLEOTIDE SEQUENCE</scope>
    <source>
        <strain evidence="2">UCBG92.1500</strain>
        <tissue evidence="2">Leaf</tissue>
    </source>
</reference>
<dbReference type="AlphaFoldDB" id="A0AA88QNV1"/>
<protein>
    <recommendedName>
        <fullName evidence="1">RNase H type-1 domain-containing protein</fullName>
    </recommendedName>
</protein>
<dbReference type="GO" id="GO:0003676">
    <property type="term" value="F:nucleic acid binding"/>
    <property type="evidence" value="ECO:0007669"/>
    <property type="project" value="InterPro"/>
</dbReference>
<dbReference type="Pfam" id="PF13456">
    <property type="entry name" value="RVT_3"/>
    <property type="match status" value="1"/>
</dbReference>
<dbReference type="GO" id="GO:0004523">
    <property type="term" value="F:RNA-DNA hybrid ribonuclease activity"/>
    <property type="evidence" value="ECO:0007669"/>
    <property type="project" value="InterPro"/>
</dbReference>
<proteinExistence type="predicted"/>
<dbReference type="Proteomes" id="UP001187471">
    <property type="component" value="Unassembled WGS sequence"/>
</dbReference>
<accession>A0AA88QNV1</accession>
<sequence length="182" mass="19779">METTRVSPPVYLSFPDGGRGRNAPLKLQMSLSFFDWWLLPLLGFLRQIVEGSFMAAVALRSVCLCYIERRGEGGGVGMGLEDGSIYDNTTLDQSGSGGIGIQSRLRLEFLTARIVHLRHCSSAKIVEALAVAGEALNLASKLQMTHVSFEGDSLGVISLINNDSPSSPDIEFRSIWSVKSDQ</sequence>
<gene>
    <name evidence="2" type="ORF">RJ640_018086</name>
</gene>